<proteinExistence type="predicted"/>
<organism evidence="2 3">
    <name type="scientific">Candidatus Methanoperedens nitratireducens</name>
    <dbReference type="NCBI Taxonomy" id="1392998"/>
    <lineage>
        <taxon>Archaea</taxon>
        <taxon>Methanobacteriati</taxon>
        <taxon>Methanobacteriota</taxon>
        <taxon>Stenosarchaea group</taxon>
        <taxon>Methanomicrobia</taxon>
        <taxon>Methanosarcinales</taxon>
        <taxon>ANME-2 cluster</taxon>
        <taxon>Candidatus Methanoperedentaceae</taxon>
        <taxon>Candidatus Methanoperedens</taxon>
    </lineage>
</organism>
<evidence type="ECO:0000313" key="3">
    <source>
        <dbReference type="Proteomes" id="UP000050360"/>
    </source>
</evidence>
<dbReference type="AlphaFoldDB" id="A0A0P8AAA1"/>
<sequence>MIQTTILFVILALTIIYTTYTTIKQLRTLEISQSRRILDLMVIGAILYLLDFLMPFERGGQTIILRTAGMLIFLYGYGILLLEKYREGRREVKS</sequence>
<reference evidence="2 3" key="1">
    <citation type="submission" date="2015-09" db="EMBL/GenBank/DDBJ databases">
        <title>A metagenomics-based metabolic model of nitrate-dependent anaerobic oxidation of methane by Methanoperedens-like archaea.</title>
        <authorList>
            <person name="Arshad A."/>
            <person name="Speth D.R."/>
            <person name="De Graaf R.M."/>
            <person name="Op Den Camp H.J."/>
            <person name="Jetten M.S."/>
            <person name="Welte C.U."/>
        </authorList>
    </citation>
    <scope>NUCLEOTIDE SEQUENCE [LARGE SCALE GENOMIC DNA]</scope>
</reference>
<evidence type="ECO:0000256" key="1">
    <source>
        <dbReference type="SAM" id="Phobius"/>
    </source>
</evidence>
<dbReference type="EMBL" id="LKCM01000139">
    <property type="protein sequence ID" value="KPQ43558.1"/>
    <property type="molecule type" value="Genomic_DNA"/>
</dbReference>
<evidence type="ECO:0000313" key="2">
    <source>
        <dbReference type="EMBL" id="KPQ43558.1"/>
    </source>
</evidence>
<dbReference type="Proteomes" id="UP000050360">
    <property type="component" value="Unassembled WGS sequence"/>
</dbReference>
<protein>
    <submittedName>
        <fullName evidence="2">Uncharacterized protein</fullName>
    </submittedName>
</protein>
<feature type="transmembrane region" description="Helical" evidence="1">
    <location>
        <begin position="62"/>
        <end position="82"/>
    </location>
</feature>
<gene>
    <name evidence="2" type="ORF">MPEBLZ_01941</name>
</gene>
<keyword evidence="1" id="KW-1133">Transmembrane helix</keyword>
<keyword evidence="1" id="KW-0812">Transmembrane</keyword>
<feature type="transmembrane region" description="Helical" evidence="1">
    <location>
        <begin position="6"/>
        <end position="26"/>
    </location>
</feature>
<name>A0A0P8AAA1_9EURY</name>
<keyword evidence="1" id="KW-0472">Membrane</keyword>
<accession>A0A0P8AAA1</accession>
<comment type="caution">
    <text evidence="2">The sequence shown here is derived from an EMBL/GenBank/DDBJ whole genome shotgun (WGS) entry which is preliminary data.</text>
</comment>
<feature type="transmembrane region" description="Helical" evidence="1">
    <location>
        <begin position="38"/>
        <end position="56"/>
    </location>
</feature>